<dbReference type="Gene3D" id="2.40.50.100">
    <property type="match status" value="1"/>
</dbReference>
<name>A0A1G8KA61_9RHOO</name>
<accession>A0A1G8KA61</accession>
<dbReference type="Pfam" id="PF25954">
    <property type="entry name" value="Beta-barrel_RND_2"/>
    <property type="match status" value="1"/>
</dbReference>
<dbReference type="InterPro" id="IPR006311">
    <property type="entry name" value="TAT_signal"/>
</dbReference>
<dbReference type="PANTHER" id="PTHR30469:SF15">
    <property type="entry name" value="HLYD FAMILY OF SECRETION PROTEINS"/>
    <property type="match status" value="1"/>
</dbReference>
<gene>
    <name evidence="5" type="ORF">SAMN05660652_03358</name>
</gene>
<reference evidence="5 6" key="1">
    <citation type="submission" date="2016-10" db="EMBL/GenBank/DDBJ databases">
        <authorList>
            <person name="de Groot N.N."/>
        </authorList>
    </citation>
    <scope>NUCLEOTIDE SEQUENCE [LARGE SCALE GENOMIC DNA]</scope>
    <source>
        <strain evidence="5 6">DSM 5885</strain>
    </source>
</reference>
<dbReference type="Pfam" id="PF25967">
    <property type="entry name" value="RND-MFP_C"/>
    <property type="match status" value="1"/>
</dbReference>
<sequence length="385" mass="41152">MSPLARRSLIALSAIAAIAAAIAWFGRPQPIAVLVKEIDRGKVEASIANTRAGSVEACQRTKLSTIMGGRIEILAVKEGDRVKKGQLLIKLWNDDQQAQRVLAETQVATARQRVAEACFQADNAEREATRQTSLRERGFVSTSKEESARTEAQARRASCDAAKADVIQFQAKVNATRVEQGRTVLYAPFDGTIAKIVGEVGEYSTPSPPGVPTPPAIDLIDDSCLYVKAPMDEVDAPKIVAGQAVRISLDALPKKSFPGKVKRVAPYITAVEKQARTVDIEATFDDPSAPGKLLVGYSADVEVVLDARPDVVRVPTSALLEGGRVLIAGNQGKLEDRAIKTGLANWEYTEVISGLTAGERVVTSLERVGVKTGVPYVVEATPAGK</sequence>
<feature type="domain" description="CusB-like beta-barrel" evidence="3">
    <location>
        <begin position="227"/>
        <end position="301"/>
    </location>
</feature>
<dbReference type="EMBL" id="FNCY01000018">
    <property type="protein sequence ID" value="SDI40257.1"/>
    <property type="molecule type" value="Genomic_DNA"/>
</dbReference>
<dbReference type="Gene3D" id="2.40.30.170">
    <property type="match status" value="1"/>
</dbReference>
<dbReference type="PROSITE" id="PS51318">
    <property type="entry name" value="TAT"/>
    <property type="match status" value="1"/>
</dbReference>
<evidence type="ECO:0000313" key="5">
    <source>
        <dbReference type="EMBL" id="SDI40257.1"/>
    </source>
</evidence>
<dbReference type="SUPFAM" id="SSF111369">
    <property type="entry name" value="HlyD-like secretion proteins"/>
    <property type="match status" value="1"/>
</dbReference>
<dbReference type="Proteomes" id="UP000198607">
    <property type="component" value="Unassembled WGS sequence"/>
</dbReference>
<dbReference type="InterPro" id="IPR058792">
    <property type="entry name" value="Beta-barrel_RND_2"/>
</dbReference>
<evidence type="ECO:0000313" key="6">
    <source>
        <dbReference type="Proteomes" id="UP000198607"/>
    </source>
</evidence>
<dbReference type="AlphaFoldDB" id="A0A1G8KA61"/>
<dbReference type="GO" id="GO:1990281">
    <property type="term" value="C:efflux pump complex"/>
    <property type="evidence" value="ECO:0007669"/>
    <property type="project" value="TreeGrafter"/>
</dbReference>
<feature type="domain" description="Multidrug resistance protein MdtA-like C-terminal permuted SH3" evidence="4">
    <location>
        <begin position="311"/>
        <end position="364"/>
    </location>
</feature>
<dbReference type="GO" id="GO:0015562">
    <property type="term" value="F:efflux transmembrane transporter activity"/>
    <property type="evidence" value="ECO:0007669"/>
    <property type="project" value="TreeGrafter"/>
</dbReference>
<keyword evidence="6" id="KW-1185">Reference proteome</keyword>
<organism evidence="5 6">
    <name type="scientific">Propionivibrio dicarboxylicus</name>
    <dbReference type="NCBI Taxonomy" id="83767"/>
    <lineage>
        <taxon>Bacteria</taxon>
        <taxon>Pseudomonadati</taxon>
        <taxon>Pseudomonadota</taxon>
        <taxon>Betaproteobacteria</taxon>
        <taxon>Rhodocyclales</taxon>
        <taxon>Rhodocyclaceae</taxon>
        <taxon>Propionivibrio</taxon>
    </lineage>
</organism>
<dbReference type="STRING" id="83767.SAMN05660652_03358"/>
<dbReference type="InterPro" id="IPR058627">
    <property type="entry name" value="MdtA-like_C"/>
</dbReference>
<comment type="similarity">
    <text evidence="1">Belongs to the membrane fusion protein (MFP) (TC 8.A.1) family.</text>
</comment>
<evidence type="ECO:0000256" key="2">
    <source>
        <dbReference type="SAM" id="MobiDB-lite"/>
    </source>
</evidence>
<dbReference type="Gene3D" id="2.40.420.20">
    <property type="match status" value="1"/>
</dbReference>
<dbReference type="NCBIfam" id="TIGR01730">
    <property type="entry name" value="RND_mfp"/>
    <property type="match status" value="1"/>
</dbReference>
<protein>
    <submittedName>
        <fullName evidence="5">HlyD family secretion protein</fullName>
    </submittedName>
</protein>
<dbReference type="OrthoDB" id="9806939at2"/>
<feature type="region of interest" description="Disordered" evidence="2">
    <location>
        <begin position="129"/>
        <end position="150"/>
    </location>
</feature>
<evidence type="ECO:0000259" key="3">
    <source>
        <dbReference type="Pfam" id="PF25954"/>
    </source>
</evidence>
<proteinExistence type="inferred from homology"/>
<evidence type="ECO:0000259" key="4">
    <source>
        <dbReference type="Pfam" id="PF25967"/>
    </source>
</evidence>
<dbReference type="PANTHER" id="PTHR30469">
    <property type="entry name" value="MULTIDRUG RESISTANCE PROTEIN MDTA"/>
    <property type="match status" value="1"/>
</dbReference>
<evidence type="ECO:0000256" key="1">
    <source>
        <dbReference type="ARBA" id="ARBA00009477"/>
    </source>
</evidence>
<dbReference type="RefSeq" id="WP_091939265.1">
    <property type="nucleotide sequence ID" value="NZ_FNCY01000018.1"/>
</dbReference>
<dbReference type="InterPro" id="IPR006143">
    <property type="entry name" value="RND_pump_MFP"/>
</dbReference>